<dbReference type="GO" id="GO:0005886">
    <property type="term" value="C:plasma membrane"/>
    <property type="evidence" value="ECO:0007669"/>
    <property type="project" value="UniProtKB-SubCell"/>
</dbReference>
<comment type="caution">
    <text evidence="7">The sequence shown here is derived from an EMBL/GenBank/DDBJ whole genome shotgun (WGS) entry which is preliminary data.</text>
</comment>
<feature type="transmembrane region" description="Helical" evidence="4">
    <location>
        <begin position="531"/>
        <end position="556"/>
    </location>
</feature>
<comment type="function">
    <text evidence="4">Catalyzes the irreversible transfer of a propylamine group from the amino donor S-adenosylmethioninamine (decarboxy-AdoMet) to putrescine (1,4-diaminobutane) to yield spermidine.</text>
</comment>
<keyword evidence="4" id="KW-1133">Transmembrane helix</keyword>
<dbReference type="InterPro" id="IPR001045">
    <property type="entry name" value="Spermi_synthase"/>
</dbReference>
<evidence type="ECO:0000259" key="6">
    <source>
        <dbReference type="PROSITE" id="PS51006"/>
    </source>
</evidence>
<evidence type="ECO:0000313" key="8">
    <source>
        <dbReference type="Proteomes" id="UP000051012"/>
    </source>
</evidence>
<feature type="binding site" evidence="4">
    <location>
        <position position="296"/>
    </location>
    <ligand>
        <name>S-methyl-5'-thioadenosine</name>
        <dbReference type="ChEBI" id="CHEBI:17509"/>
    </ligand>
</feature>
<dbReference type="InterPro" id="IPR030374">
    <property type="entry name" value="PABS"/>
</dbReference>
<name>A0A0S7YGM9_UNCT6</name>
<feature type="transmembrane region" description="Helical" evidence="4">
    <location>
        <begin position="653"/>
        <end position="674"/>
    </location>
</feature>
<dbReference type="Pfam" id="PF01564">
    <property type="entry name" value="Spermine_synth"/>
    <property type="match status" value="1"/>
</dbReference>
<gene>
    <name evidence="4" type="primary">speE</name>
    <name evidence="7" type="ORF">AMJ52_03330</name>
</gene>
<feature type="transmembrane region" description="Helical" evidence="4">
    <location>
        <begin position="184"/>
        <end position="204"/>
    </location>
</feature>
<comment type="caution">
    <text evidence="4">Lacks the conserved Asp active site.</text>
</comment>
<protein>
    <recommendedName>
        <fullName evidence="4">Polyamine aminopropyltransferase</fullName>
    </recommendedName>
    <alternativeName>
        <fullName evidence="4">Putrescine aminopropyltransferase</fullName>
        <shortName evidence="4">PAPT</shortName>
    </alternativeName>
    <alternativeName>
        <fullName evidence="4">Spermidine synthase</fullName>
        <shortName evidence="4">SPDS</shortName>
        <shortName evidence="4">SPDSY</shortName>
        <ecNumber evidence="4">2.5.1.16</ecNumber>
    </alternativeName>
</protein>
<feature type="transmembrane region" description="Helical" evidence="4">
    <location>
        <begin position="63"/>
        <end position="84"/>
    </location>
</feature>
<feature type="transmembrane region" description="Helical" evidence="4">
    <location>
        <begin position="594"/>
        <end position="616"/>
    </location>
</feature>
<feature type="transmembrane region" description="Helical" evidence="4">
    <location>
        <begin position="622"/>
        <end position="646"/>
    </location>
</feature>
<organism evidence="7 8">
    <name type="scientific">candidate division TA06 bacterium DG_78</name>
    <dbReference type="NCBI Taxonomy" id="1703772"/>
    <lineage>
        <taxon>Bacteria</taxon>
        <taxon>Bacteria division TA06</taxon>
    </lineage>
</organism>
<dbReference type="GO" id="GO:0005829">
    <property type="term" value="C:cytosol"/>
    <property type="evidence" value="ECO:0007669"/>
    <property type="project" value="TreeGrafter"/>
</dbReference>
<sequence>MTKIAVFISGFAAVIAQTLIIREGLSLFGGNELVSGLLLCFWLAWVGIGSIVFTRLQLRIKPVLGYSLLLFLLSVFSVFSITIIRLAPHIFSLPFGEIISLDKIIFIALISLAPTCMIFGMLFPAASQLLKPEKVYLLEGIGSFFGGIIISFVLIQFLPSYGILLIMMCALIASGFSLINRKLILVTLCILPLFFKIGDIELALRKIQMGGQALIGLRESRYGVIAVTQSGTQVNFYTNGVYDFSYPDLYSSEEAVHYPLLLHGSPRSVLLVGGGMGNCITQIFKHPDVTEVTYCELDPLLFAVGEKYIGEHLHGYKNLTVIFGDARFFIKHTRKKYDIIIINLPDPVNAQLNRFYTVEFFAEAKRILNSDGILSVRITSPPDIISPIFGQLLNTVYRSLHVSFKNILVLPAAKTTYVATEQEIQLENIVNIIKMHMRERKLDLVYVNDYFFDYNFSWEKLAYLRGRVKESKGISNTDVKPVCYYFTNTLWGGMPENLKRGFMTLFGLHPIWFLLPLIFIFLFFRRRSMVYVSVLAVGASEISTEVILIILFQIFYGYLYGWIGAIIACYMLGLAAGTLFYLKSSLMKNNLTILLSYLEFIVSIYCGVIILLSIAQLPGTNFIIPILIFIGGFLGGLHFPMSVAILKRETAGIVYGVDLFGSSIGALITTVIFIPILGIVFTLVIFILVNLLVGIGLRTIS</sequence>
<comment type="catalytic activity">
    <reaction evidence="4">
        <text>S-adenosyl 3-(methylsulfanyl)propylamine + putrescine = S-methyl-5'-thioadenosine + spermidine + H(+)</text>
        <dbReference type="Rhea" id="RHEA:12721"/>
        <dbReference type="ChEBI" id="CHEBI:15378"/>
        <dbReference type="ChEBI" id="CHEBI:17509"/>
        <dbReference type="ChEBI" id="CHEBI:57443"/>
        <dbReference type="ChEBI" id="CHEBI:57834"/>
        <dbReference type="ChEBI" id="CHEBI:326268"/>
        <dbReference type="EC" id="2.5.1.16"/>
    </reaction>
</comment>
<dbReference type="InterPro" id="IPR029063">
    <property type="entry name" value="SAM-dependent_MTases_sf"/>
</dbReference>
<proteinExistence type="inferred from homology"/>
<dbReference type="CDD" id="cd02440">
    <property type="entry name" value="AdoMet_MTases"/>
    <property type="match status" value="1"/>
</dbReference>
<feature type="transmembrane region" description="Helical" evidence="4">
    <location>
        <begin position="502"/>
        <end position="524"/>
    </location>
</feature>
<dbReference type="PANTHER" id="PTHR11558">
    <property type="entry name" value="SPERMIDINE/SPERMINE SYNTHASE"/>
    <property type="match status" value="1"/>
</dbReference>
<dbReference type="PROSITE" id="PS51006">
    <property type="entry name" value="PABS_2"/>
    <property type="match status" value="1"/>
</dbReference>
<dbReference type="HAMAP" id="MF_00198">
    <property type="entry name" value="Spermidine_synth"/>
    <property type="match status" value="1"/>
</dbReference>
<comment type="caution">
    <text evidence="4 5">Lacks conserved residue(s) required for the propagation of feature annotation.</text>
</comment>
<evidence type="ECO:0000256" key="4">
    <source>
        <dbReference type="HAMAP-Rule" id="MF_00198"/>
    </source>
</evidence>
<dbReference type="SUPFAM" id="SSF53335">
    <property type="entry name" value="S-adenosyl-L-methionine-dependent methyltransferases"/>
    <property type="match status" value="1"/>
</dbReference>
<feature type="transmembrane region" description="Helical" evidence="4">
    <location>
        <begin position="34"/>
        <end position="56"/>
    </location>
</feature>
<evidence type="ECO:0000256" key="5">
    <source>
        <dbReference type="PROSITE-ProRule" id="PRU00354"/>
    </source>
</evidence>
<feature type="binding site" evidence="4">
    <location>
        <begin position="325"/>
        <end position="326"/>
    </location>
    <ligand>
        <name>S-methyl-5'-thioadenosine</name>
        <dbReference type="ChEBI" id="CHEBI:17509"/>
    </ligand>
</feature>
<evidence type="ECO:0000313" key="7">
    <source>
        <dbReference type="EMBL" id="KPJ73738.1"/>
    </source>
</evidence>
<feature type="transmembrane region" description="Helical" evidence="4">
    <location>
        <begin position="562"/>
        <end position="582"/>
    </location>
</feature>
<comment type="subcellular location">
    <subcellularLocation>
        <location evidence="4">Cell membrane</location>
        <topology evidence="4">Multi-pass membrane protein</topology>
    </subcellularLocation>
</comment>
<feature type="transmembrane region" description="Helical" evidence="4">
    <location>
        <begin position="104"/>
        <end position="123"/>
    </location>
</feature>
<accession>A0A0S7YGM9</accession>
<keyword evidence="2 4" id="KW-0808">Transferase</keyword>
<dbReference type="GO" id="GO:0008295">
    <property type="term" value="P:spermidine biosynthetic process"/>
    <property type="evidence" value="ECO:0007669"/>
    <property type="project" value="UniProtKB-UniRule"/>
</dbReference>
<evidence type="ECO:0000256" key="2">
    <source>
        <dbReference type="ARBA" id="ARBA00022679"/>
    </source>
</evidence>
<reference evidence="7 8" key="1">
    <citation type="journal article" date="2015" name="Microbiome">
        <title>Genomic resolution of linkages in carbon, nitrogen, and sulfur cycling among widespread estuary sediment bacteria.</title>
        <authorList>
            <person name="Baker B.J."/>
            <person name="Lazar C.S."/>
            <person name="Teske A.P."/>
            <person name="Dick G.J."/>
        </authorList>
    </citation>
    <scope>NUCLEOTIDE SEQUENCE [LARGE SCALE GENOMIC DNA]</scope>
    <source>
        <strain evidence="7">DG_78</strain>
    </source>
</reference>
<keyword evidence="3 4" id="KW-0620">Polyamine biosynthesis</keyword>
<dbReference type="GO" id="GO:0004766">
    <property type="term" value="F:spermidine synthase activity"/>
    <property type="evidence" value="ECO:0007669"/>
    <property type="project" value="UniProtKB-UniRule"/>
</dbReference>
<comment type="similarity">
    <text evidence="1 4">Belongs to the spermidine/spermine synthase family.</text>
</comment>
<dbReference type="PANTHER" id="PTHR11558:SF11">
    <property type="entry name" value="SPERMIDINE SYNTHASE"/>
    <property type="match status" value="1"/>
</dbReference>
<dbReference type="Gene3D" id="3.40.50.150">
    <property type="entry name" value="Vaccinia Virus protein VP39"/>
    <property type="match status" value="1"/>
</dbReference>
<evidence type="ECO:0000256" key="3">
    <source>
        <dbReference type="ARBA" id="ARBA00023115"/>
    </source>
</evidence>
<keyword evidence="4" id="KW-0472">Membrane</keyword>
<feature type="transmembrane region" description="Helical" evidence="4">
    <location>
        <begin position="161"/>
        <end position="179"/>
    </location>
</feature>
<feature type="transmembrane region" description="Helical" evidence="4">
    <location>
        <begin position="135"/>
        <end position="155"/>
    </location>
</feature>
<keyword evidence="4" id="KW-0812">Transmembrane</keyword>
<comment type="subunit">
    <text evidence="4">Homodimer or homotetramer.</text>
</comment>
<keyword evidence="4" id="KW-0745">Spermidine biosynthesis</keyword>
<comment type="pathway">
    <text evidence="4">Amine and polyamine biosynthesis; spermidine biosynthesis; spermidine from putrescine: step 1/1.</text>
</comment>
<dbReference type="Proteomes" id="UP000051012">
    <property type="component" value="Unassembled WGS sequence"/>
</dbReference>
<evidence type="ECO:0000256" key="1">
    <source>
        <dbReference type="ARBA" id="ARBA00007867"/>
    </source>
</evidence>
<dbReference type="AlphaFoldDB" id="A0A0S7YGM9"/>
<dbReference type="EMBL" id="LJNI01000030">
    <property type="protein sequence ID" value="KPJ73738.1"/>
    <property type="molecule type" value="Genomic_DNA"/>
</dbReference>
<keyword evidence="4" id="KW-1003">Cell membrane</keyword>
<feature type="binding site" evidence="4">
    <location>
        <position position="212"/>
    </location>
    <ligand>
        <name>S-methyl-5'-thioadenosine</name>
        <dbReference type="ChEBI" id="CHEBI:17509"/>
    </ligand>
</feature>
<feature type="transmembrane region" description="Helical" evidence="4">
    <location>
        <begin position="680"/>
        <end position="700"/>
    </location>
</feature>
<dbReference type="EC" id="2.5.1.16" evidence="4"/>
<feature type="domain" description="PABS" evidence="6">
    <location>
        <begin position="192"/>
        <end position="429"/>
    </location>
</feature>
<dbReference type="UniPathway" id="UPA00248">
    <property type="reaction ID" value="UER00314"/>
</dbReference>